<keyword evidence="9" id="KW-0430">Lectin</keyword>
<feature type="domain" description="Bulb-type lectin" evidence="24">
    <location>
        <begin position="1708"/>
        <end position="1832"/>
    </location>
</feature>
<dbReference type="InterPro" id="IPR000719">
    <property type="entry name" value="Prot_kinase_dom"/>
</dbReference>
<keyword evidence="11" id="KW-0418">Kinase</keyword>
<dbReference type="CDD" id="cd01098">
    <property type="entry name" value="PAN_AP_plant"/>
    <property type="match status" value="3"/>
</dbReference>
<comment type="catalytic activity">
    <reaction evidence="18">
        <text>L-threonyl-[protein] + ATP = O-phospho-L-threonyl-[protein] + ADP + H(+)</text>
        <dbReference type="Rhea" id="RHEA:46608"/>
        <dbReference type="Rhea" id="RHEA-COMP:11060"/>
        <dbReference type="Rhea" id="RHEA-COMP:11605"/>
        <dbReference type="ChEBI" id="CHEBI:15378"/>
        <dbReference type="ChEBI" id="CHEBI:30013"/>
        <dbReference type="ChEBI" id="CHEBI:30616"/>
        <dbReference type="ChEBI" id="CHEBI:61977"/>
        <dbReference type="ChEBI" id="CHEBI:456216"/>
        <dbReference type="EC" id="2.7.11.1"/>
    </reaction>
</comment>
<evidence type="ECO:0000256" key="19">
    <source>
        <dbReference type="ARBA" id="ARBA00048679"/>
    </source>
</evidence>
<dbReference type="PANTHER" id="PTHR47974">
    <property type="entry name" value="OS07G0415500 PROTEIN"/>
    <property type="match status" value="1"/>
</dbReference>
<keyword evidence="10 20" id="KW-0547">Nucleotide-binding</keyword>
<dbReference type="PROSITE" id="PS00107">
    <property type="entry name" value="PROTEIN_KINASE_ATP"/>
    <property type="match status" value="3"/>
</dbReference>
<feature type="region of interest" description="Disordered" evidence="21">
    <location>
        <begin position="2545"/>
        <end position="2574"/>
    </location>
</feature>
<evidence type="ECO:0000256" key="5">
    <source>
        <dbReference type="ARBA" id="ARBA00022553"/>
    </source>
</evidence>
<keyword evidence="4" id="KW-0723">Serine/threonine-protein kinase</keyword>
<gene>
    <name evidence="26" type="ORF">G4B88_018532</name>
</gene>
<organism evidence="26 27">
    <name type="scientific">Cannabis sativa</name>
    <name type="common">Hemp</name>
    <name type="synonym">Marijuana</name>
    <dbReference type="NCBI Taxonomy" id="3483"/>
    <lineage>
        <taxon>Eukaryota</taxon>
        <taxon>Viridiplantae</taxon>
        <taxon>Streptophyta</taxon>
        <taxon>Embryophyta</taxon>
        <taxon>Tracheophyta</taxon>
        <taxon>Spermatophyta</taxon>
        <taxon>Magnoliopsida</taxon>
        <taxon>eudicotyledons</taxon>
        <taxon>Gunneridae</taxon>
        <taxon>Pentapetalae</taxon>
        <taxon>rosids</taxon>
        <taxon>fabids</taxon>
        <taxon>Rosales</taxon>
        <taxon>Cannabaceae</taxon>
        <taxon>Cannabis</taxon>
    </lineage>
</organism>
<accession>A0A7J6HGF0</accession>
<dbReference type="FunFam" id="3.30.200.20:FF:000370">
    <property type="entry name" value="Receptor-like protein kinase 4"/>
    <property type="match status" value="2"/>
</dbReference>
<feature type="transmembrane region" description="Helical" evidence="22">
    <location>
        <begin position="845"/>
        <end position="876"/>
    </location>
</feature>
<protein>
    <recommendedName>
        <fullName evidence="2">non-specific serine/threonine protein kinase</fullName>
        <ecNumber evidence="2">2.7.11.1</ecNumber>
    </recommendedName>
</protein>
<dbReference type="EC" id="2.7.11.1" evidence="2"/>
<keyword evidence="17" id="KW-0325">Glycoprotein</keyword>
<feature type="transmembrane region" description="Helical" evidence="22">
    <location>
        <begin position="2121"/>
        <end position="2144"/>
    </location>
</feature>
<name>A0A7J6HGF0_CANSA</name>
<keyword evidence="6" id="KW-0808">Transferase</keyword>
<dbReference type="SUPFAM" id="SSF51110">
    <property type="entry name" value="alpha-D-mannose-specific plant lectins"/>
    <property type="match status" value="4"/>
</dbReference>
<dbReference type="InterPro" id="IPR003609">
    <property type="entry name" value="Pan_app"/>
</dbReference>
<feature type="region of interest" description="Disordered" evidence="21">
    <location>
        <begin position="3047"/>
        <end position="3067"/>
    </location>
</feature>
<evidence type="ECO:0000256" key="18">
    <source>
        <dbReference type="ARBA" id="ARBA00047899"/>
    </source>
</evidence>
<feature type="domain" description="Protein kinase" evidence="23">
    <location>
        <begin position="529"/>
        <end position="803"/>
    </location>
</feature>
<feature type="transmembrane region" description="Helical" evidence="22">
    <location>
        <begin position="476"/>
        <end position="499"/>
    </location>
</feature>
<feature type="transmembrane region" description="Helical" evidence="22">
    <location>
        <begin position="1292"/>
        <end position="1316"/>
    </location>
</feature>
<feature type="compositionally biased region" description="Basic and acidic residues" evidence="21">
    <location>
        <begin position="2561"/>
        <end position="2574"/>
    </location>
</feature>
<dbReference type="InterPro" id="IPR011009">
    <property type="entry name" value="Kinase-like_dom_sf"/>
</dbReference>
<evidence type="ECO:0000259" key="24">
    <source>
        <dbReference type="PROSITE" id="PS50927"/>
    </source>
</evidence>
<feature type="domain" description="Protein kinase" evidence="23">
    <location>
        <begin position="2174"/>
        <end position="2449"/>
    </location>
</feature>
<dbReference type="SUPFAM" id="SSF56112">
    <property type="entry name" value="Protein kinase-like (PK-like)"/>
    <property type="match status" value="3"/>
</dbReference>
<keyword evidence="16" id="KW-0675">Receptor</keyword>
<keyword evidence="5" id="KW-0597">Phosphoprotein</keyword>
<evidence type="ECO:0000256" key="3">
    <source>
        <dbReference type="ARBA" id="ARBA00022475"/>
    </source>
</evidence>
<sequence length="3067" mass="341568">MRLWDFESFTFDFSLNVDCSSLNSWSFSATTILLAAMDIKTNRRILLVLLIWLFLKINLSFGADTISGNQSLSGDQTIVSPGGVFRLGFFTPGNSSKYYIGMWYEKIKTEQTIVWVANREQPVSDKFSSELKISNGNLVILNESKLSVWSTNVSSSSSSTVKVVLGDNGNLVLTDGSNSSNPLWQSFDNPAHTWLPGSKIAYNKKTKTHQVLTSWKNADDPSPGLFTLQLDQKDNSYTILWNRSRSYWTSGSWNGRIFSLVPEMRKDYIYDFNFVSNENESYFTYSVKPTSAFISRFVMDVSGQIKQQNYLPNNGWNLFWSQPRQQCEVYALCGRYGSCNENSLPFCKCLKGFKPAFQSEWDLGEYSGGCTRVTNLECGNNSLPNGEKDRFQEMLNMLLPENKQSLQVGSSDECESSCLDNCSCTAYAYENNECSIWTGDLLNLNQLTAAGGNSGNLYVRLAASELPNPKKKKGTIVGAVVGSVVGLLVVVGLMVFLILRRRNRTVGKGKQVEGSLVAFGYRDMQNATKNFSDKLGGGGFGSVFKGVLADSTVVAVKKLESVSQGEKQFRTEVSTIGTIQHVNLVRLRGFCSEGTKRLLVYDYMSNGSLDSVLLSGSNSNVLSWKTRYQIALGIARGLVYLHEKCRECIIHCDIKPENILLDAELCPKIADFGLAKLIGRDFSRVLTTMRGTRGYLAPEWIAGVAITSKADVFSYGMMLFELVSGRRNSDPSEDGKIKFFPTWAAKVIIEEGDALSLLDPRLERNADVEELVRVCRVACWCIQDDEVHRPSMSQVVQILEGVIDVNLPPIPRSLEVFGDDQENVVFFTESSSTSQSSRADKPWHCIYLCIFFCAAMDTMANSIFSLLVTILCLFLNTHISLGTDTISASQSLSGDQTIVSAGGVFVLGFFHPGNSSNYYIGMWYKQVTAQTVVWVANREKPVLDRFSELRILDGNLVLFDESNSPIWSTNVNATMFSGGSVHVVLLDSGNLVLKDESNNNSKPLWQSFDYPTDTWLPGNKFGYNKRTKTKQVLFSWKNSEDPAPGLFSFQIDPSDTSYVTLWNRSRIYWNTGPWTGRFTLAPEKRPNIILYFEIVSNDNETSFMMHATNSTVISFIAMDLTGQMKQLMWQPANGWNVLRTFPRQQCQVYASCGSYGSCNENSIPFCHCLTGFEPKSLREWDLKHYSGGCSRKTELQCGNDSSFGSDKFLAINSMSLPENQMFVKAGSFAECESSCLTNCSCTAYAYNNSGCSIWKEDLLNLEQLGEHDNSGRTLFIRLAASEFRSSKDNKGAIIGVVLGSTAGFVIFIGLGLIIFLKRRKKIVGAGTTVGGSLMVFGYRDLQNATKNFSEILGKGGFGSVFKGVLPDSTVIAVKKLEGVGQGEKEFRAEVSIIGTIQHVNLVRLLGFCSQGTKKLLVYDYLSNGSLASHLFNIERSNILDWKTRYQIALGTAKGLVYLHEKCRDCIIHCDIKPENILLDNEFCSKVADFGLAKLVGRDFSRILTTMRGTRGYLAPEWIAGVAITSKADVYSYGMMLFEFVSGKRNSGQCELDGKISYFPCLAASVVMKGGGNVLSLLDPRLEEQACIEEVERVCRVACWCIQYDEVDRPSMSKVVQILEGAIEVELPPMPRSLEVFSDDLENVRYFSDPSSSKIKHKPCYGPFPFQTQNFVIVSEEFYATMATNTNRKVMFLALLLCLVLKTHIAFGAETITANQSLSGDQTIVSASEVYELGFFTPGKTTLNYYIGMWYKRDPYKTILWVANREKPVMDRFSSKLIISNSNLVLINELKIPVWSTNVSFPTSGTSVRATLQDDGNIVLLDDEFDESKLLWQSFDYPTDTWLPGASLGFNKITKRKQILTSWKNLEDPSPGLFTFELVPSDGFYIILWNRSRSYWTTGPWTGDIFTLVPEMRGDPICYFKFVSNESDILFTMYAHNTSGVSRLVMDVSGQMKQLGQPSKRWNLLWSFPRQQCQVYAFCGAYGSCSENSLPFCQCLMGFQPKSQRDWDLKDYSGGCMRKSQLNCLNNSLPNDEKDRFLEVPSMSVPENAQSEPVRSITECESTCLNNCHCIAYTYNTNGCSIWTRDLLNLNQLATGDSNGRTLYIRLAASEFQSTKKSKGKIVGVAVGSPVGLIVLLCLILYLALRHRRKTIGMGTLAGGSLVAFGYRDLQYATKNFSEKLGGGGFGSVFKGKLNDSTEIAVKKLESVHQGEKQFRTEVSTIGTLQHVNLVRLRGFCSQGTNKLLVYDYMSNGSLDSHLFCQNDSSNVLDWKTRFEIAVGTARGLVYLHEKCRECIIHCDIKPENILLNVEFCAKIADFGLAKLVGREFSRVLTTMRGTRGYLAPEWIAGVAITPKADVYSYGMMLFELISGKRNSEISEDGKVQFFATRAARLIVEGGDVLSLLDTRLEGNANIEELRRVCVVSCWCIQDNETQRPSMGCVVQMLEGIIEMELPPVPRSIQLFVENQDNIVFYTESCSSQSSHLLSDMSSASYESKSNISTMSIFGFAYEDKSYLAFESESTGARLLLVKVGGDADDADKAVTAVPSADVNPSEDVGGSDKNVKDVEKPKGDESRLKGDDFFDGLSQLVIDDDQVVLAGLEAVAKINVPAPNPVVVGEKSDALHTDEETEDTVSDTPLLDKRKRAPALKSPFVDFGSADVGSTPMELMSSGSQSAGDDRDFKMVTYVKGLYALNDAFADPVSTEIEAKFDSWIAETISANQSLSGDDTIVSAGEVFVLGFFKPGKTSNYYIGMWYKRDPYQTIVWVANREQPVMDRFSSEFRISGSNLVLFNESNIPIWSTNVNSTTSSTTSVKAVLQDNGNLVLFDDGLSDKSKLLWQSFDYPTDTWLPGASLGFNKITKRKQVLTSWKSPEDPAPGVFTFELNTSDVSYISIWNRSRSFWTTGSWNGQDFTLVPETKRNSVCKVEYVSNHSVITFNMYALNSTAISQLMIHFSGQLKQLLWLPNNGWDSLWSFPRQQCQVYAFCGAYGSCSENSMPFCQCLKGFKPKSQNDWDLQDYSEGCVRKSELHCGNNTSLTNEKKDRFLELPSVSSPEDEESKRVGNVEE</sequence>
<evidence type="ECO:0000256" key="12">
    <source>
        <dbReference type="ARBA" id="ARBA00022840"/>
    </source>
</evidence>
<feature type="transmembrane region" description="Helical" evidence="22">
    <location>
        <begin position="2151"/>
        <end position="2169"/>
    </location>
</feature>
<comment type="catalytic activity">
    <reaction evidence="19">
        <text>L-seryl-[protein] + ATP = O-phospho-L-seryl-[protein] + ADP + H(+)</text>
        <dbReference type="Rhea" id="RHEA:17989"/>
        <dbReference type="Rhea" id="RHEA-COMP:9863"/>
        <dbReference type="Rhea" id="RHEA-COMP:11604"/>
        <dbReference type="ChEBI" id="CHEBI:15378"/>
        <dbReference type="ChEBI" id="CHEBI:29999"/>
        <dbReference type="ChEBI" id="CHEBI:30616"/>
        <dbReference type="ChEBI" id="CHEBI:83421"/>
        <dbReference type="ChEBI" id="CHEBI:456216"/>
        <dbReference type="EC" id="2.7.11.1"/>
    </reaction>
</comment>
<dbReference type="SMART" id="SM00108">
    <property type="entry name" value="B_lectin"/>
    <property type="match status" value="4"/>
</dbReference>
<feature type="domain" description="Apple" evidence="25">
    <location>
        <begin position="2023"/>
        <end position="2107"/>
    </location>
</feature>
<keyword evidence="12 20" id="KW-0067">ATP-binding</keyword>
<dbReference type="SUPFAM" id="SSF57414">
    <property type="entry name" value="Hairpin loop containing domain-like"/>
    <property type="match status" value="1"/>
</dbReference>
<feature type="domain" description="Apple" evidence="25">
    <location>
        <begin position="378"/>
        <end position="462"/>
    </location>
</feature>
<dbReference type="PROSITE" id="PS50011">
    <property type="entry name" value="PROTEIN_KINASE_DOM"/>
    <property type="match status" value="3"/>
</dbReference>
<dbReference type="InterPro" id="IPR017441">
    <property type="entry name" value="Protein_kinase_ATP_BS"/>
</dbReference>
<evidence type="ECO:0000256" key="4">
    <source>
        <dbReference type="ARBA" id="ARBA00022527"/>
    </source>
</evidence>
<feature type="domain" description="Protein kinase" evidence="23">
    <location>
        <begin position="1346"/>
        <end position="1622"/>
    </location>
</feature>
<feature type="domain" description="Bulb-type lectin" evidence="24">
    <location>
        <begin position="63"/>
        <end position="186"/>
    </location>
</feature>
<dbReference type="InterPro" id="IPR001480">
    <property type="entry name" value="Bulb-type_lectin_dom"/>
</dbReference>
<dbReference type="Pfam" id="PF00954">
    <property type="entry name" value="S_locus_glycop"/>
    <property type="match status" value="4"/>
</dbReference>
<evidence type="ECO:0000256" key="14">
    <source>
        <dbReference type="ARBA" id="ARBA00023136"/>
    </source>
</evidence>
<dbReference type="FunFam" id="1.10.510.10:FF:000227">
    <property type="entry name" value="Serine/threonine-protein kinase"/>
    <property type="match status" value="3"/>
</dbReference>
<evidence type="ECO:0000256" key="2">
    <source>
        <dbReference type="ARBA" id="ARBA00012513"/>
    </source>
</evidence>
<comment type="caution">
    <text evidence="26">The sequence shown here is derived from an EMBL/GenBank/DDBJ whole genome shotgun (WGS) entry which is preliminary data.</text>
</comment>
<dbReference type="PANTHER" id="PTHR47974:SF19">
    <property type="entry name" value="RECEPTOR-LIKE SERINE_THREONINE-PROTEIN KINASE"/>
    <property type="match status" value="1"/>
</dbReference>
<dbReference type="Gene3D" id="1.10.510.10">
    <property type="entry name" value="Transferase(Phosphotransferase) domain 1"/>
    <property type="match status" value="3"/>
</dbReference>
<dbReference type="Pfam" id="PF00069">
    <property type="entry name" value="Pkinase"/>
    <property type="match status" value="3"/>
</dbReference>
<feature type="domain" description="Bulb-type lectin" evidence="24">
    <location>
        <begin position="883"/>
        <end position="1006"/>
    </location>
</feature>
<keyword evidence="3" id="KW-1003">Cell membrane</keyword>
<evidence type="ECO:0000256" key="1">
    <source>
        <dbReference type="ARBA" id="ARBA00004251"/>
    </source>
</evidence>
<feature type="domain" description="Apple" evidence="25">
    <location>
        <begin position="1197"/>
        <end position="1279"/>
    </location>
</feature>
<dbReference type="PROSITE" id="PS50948">
    <property type="entry name" value="PAN"/>
    <property type="match status" value="3"/>
</dbReference>
<evidence type="ECO:0000313" key="27">
    <source>
        <dbReference type="Proteomes" id="UP000583929"/>
    </source>
</evidence>
<dbReference type="GO" id="GO:0030246">
    <property type="term" value="F:carbohydrate binding"/>
    <property type="evidence" value="ECO:0007669"/>
    <property type="project" value="UniProtKB-KW"/>
</dbReference>
<evidence type="ECO:0000256" key="13">
    <source>
        <dbReference type="ARBA" id="ARBA00022989"/>
    </source>
</evidence>
<dbReference type="Proteomes" id="UP000583929">
    <property type="component" value="Unassembled WGS sequence"/>
</dbReference>
<dbReference type="FunFam" id="2.90.10.10:FF:000002">
    <property type="entry name" value="Serine/threonine-protein kinase"/>
    <property type="match status" value="1"/>
</dbReference>
<keyword evidence="14 22" id="KW-0472">Membrane</keyword>
<dbReference type="CDD" id="cd14066">
    <property type="entry name" value="STKc_IRAK"/>
    <property type="match status" value="3"/>
</dbReference>
<feature type="binding site" evidence="20">
    <location>
        <position position="558"/>
    </location>
    <ligand>
        <name>ATP</name>
        <dbReference type="ChEBI" id="CHEBI:30616"/>
    </ligand>
</feature>
<evidence type="ECO:0000256" key="9">
    <source>
        <dbReference type="ARBA" id="ARBA00022734"/>
    </source>
</evidence>
<evidence type="ECO:0000259" key="25">
    <source>
        <dbReference type="PROSITE" id="PS50948"/>
    </source>
</evidence>
<evidence type="ECO:0000256" key="15">
    <source>
        <dbReference type="ARBA" id="ARBA00023157"/>
    </source>
</evidence>
<dbReference type="FunFam" id="2.90.10.10:FF:000009">
    <property type="entry name" value="Receptor-like serine/threonine-protein kinase SD1-8"/>
    <property type="match status" value="1"/>
</dbReference>
<dbReference type="SMART" id="SM00220">
    <property type="entry name" value="S_TKc"/>
    <property type="match status" value="3"/>
</dbReference>
<feature type="binding site" evidence="20">
    <location>
        <position position="2203"/>
    </location>
    <ligand>
        <name>ATP</name>
        <dbReference type="ChEBI" id="CHEBI:30616"/>
    </ligand>
</feature>
<evidence type="ECO:0000256" key="22">
    <source>
        <dbReference type="SAM" id="Phobius"/>
    </source>
</evidence>
<dbReference type="Gene3D" id="3.30.200.20">
    <property type="entry name" value="Phosphorylase Kinase, domain 1"/>
    <property type="match status" value="3"/>
</dbReference>
<dbReference type="Pfam" id="PF01453">
    <property type="entry name" value="B_lectin"/>
    <property type="match status" value="4"/>
</dbReference>
<feature type="compositionally biased region" description="Basic and acidic residues" evidence="21">
    <location>
        <begin position="3058"/>
        <end position="3067"/>
    </location>
</feature>
<dbReference type="SMART" id="SM00473">
    <property type="entry name" value="PAN_AP"/>
    <property type="match status" value="3"/>
</dbReference>
<keyword evidence="8" id="KW-0732">Signal</keyword>
<dbReference type="GO" id="GO:0004674">
    <property type="term" value="F:protein serine/threonine kinase activity"/>
    <property type="evidence" value="ECO:0007669"/>
    <property type="project" value="UniProtKB-KW"/>
</dbReference>
<reference evidence="26 27" key="1">
    <citation type="journal article" date="2020" name="bioRxiv">
        <title>Sequence and annotation of 42 cannabis genomes reveals extensive copy number variation in cannabinoid synthesis and pathogen resistance genes.</title>
        <authorList>
            <person name="Mckernan K.J."/>
            <person name="Helbert Y."/>
            <person name="Kane L.T."/>
            <person name="Ebling H."/>
            <person name="Zhang L."/>
            <person name="Liu B."/>
            <person name="Eaton Z."/>
            <person name="Mclaughlin S."/>
            <person name="Kingan S."/>
            <person name="Baybayan P."/>
            <person name="Concepcion G."/>
            <person name="Jordan M."/>
            <person name="Riva A."/>
            <person name="Barbazuk W."/>
            <person name="Harkins T."/>
        </authorList>
    </citation>
    <scope>NUCLEOTIDE SEQUENCE [LARGE SCALE GENOMIC DNA]</scope>
    <source>
        <strain evidence="27">cv. Jamaican Lion 4</strain>
        <tissue evidence="26">Leaf</tissue>
    </source>
</reference>
<dbReference type="InterPro" id="IPR008271">
    <property type="entry name" value="Ser/Thr_kinase_AS"/>
</dbReference>
<dbReference type="CDD" id="cd00028">
    <property type="entry name" value="B_lectin"/>
    <property type="match status" value="4"/>
</dbReference>
<evidence type="ECO:0000259" key="23">
    <source>
        <dbReference type="PROSITE" id="PS50011"/>
    </source>
</evidence>
<dbReference type="EMBL" id="JAATIQ010000045">
    <property type="protein sequence ID" value="KAF4394382.1"/>
    <property type="molecule type" value="Genomic_DNA"/>
</dbReference>
<evidence type="ECO:0000256" key="20">
    <source>
        <dbReference type="PROSITE-ProRule" id="PRU10141"/>
    </source>
</evidence>
<dbReference type="GO" id="GO:0005524">
    <property type="term" value="F:ATP binding"/>
    <property type="evidence" value="ECO:0007669"/>
    <property type="project" value="UniProtKB-UniRule"/>
</dbReference>
<evidence type="ECO:0000256" key="11">
    <source>
        <dbReference type="ARBA" id="ARBA00022777"/>
    </source>
</evidence>
<dbReference type="FunFam" id="3.30.200.20:FF:000250">
    <property type="entry name" value="Serine/threonine-protein kinase"/>
    <property type="match status" value="1"/>
</dbReference>
<keyword evidence="7 22" id="KW-0812">Transmembrane</keyword>
<keyword evidence="15" id="KW-1015">Disulfide bond</keyword>
<dbReference type="GO" id="GO:0048544">
    <property type="term" value="P:recognition of pollen"/>
    <property type="evidence" value="ECO:0007669"/>
    <property type="project" value="InterPro"/>
</dbReference>
<keyword evidence="27" id="KW-1185">Reference proteome</keyword>
<evidence type="ECO:0000256" key="21">
    <source>
        <dbReference type="SAM" id="MobiDB-lite"/>
    </source>
</evidence>
<evidence type="ECO:0000256" key="10">
    <source>
        <dbReference type="ARBA" id="ARBA00022741"/>
    </source>
</evidence>
<dbReference type="Gene3D" id="2.90.10.10">
    <property type="entry name" value="Bulb-type lectin domain"/>
    <property type="match status" value="4"/>
</dbReference>
<evidence type="ECO:0000256" key="6">
    <source>
        <dbReference type="ARBA" id="ARBA00022679"/>
    </source>
</evidence>
<dbReference type="PROSITE" id="PS50927">
    <property type="entry name" value="BULB_LECTIN"/>
    <property type="match status" value="4"/>
</dbReference>
<comment type="subcellular location">
    <subcellularLocation>
        <location evidence="1">Cell membrane</location>
        <topology evidence="1">Single-pass type I membrane protein</topology>
    </subcellularLocation>
</comment>
<dbReference type="GO" id="GO:0005886">
    <property type="term" value="C:plasma membrane"/>
    <property type="evidence" value="ECO:0007669"/>
    <property type="project" value="UniProtKB-SubCell"/>
</dbReference>
<evidence type="ECO:0000256" key="16">
    <source>
        <dbReference type="ARBA" id="ARBA00023170"/>
    </source>
</evidence>
<keyword evidence="13 22" id="KW-1133">Transmembrane helix</keyword>
<dbReference type="PROSITE" id="PS00108">
    <property type="entry name" value="PROTEIN_KINASE_ST"/>
    <property type="match status" value="3"/>
</dbReference>
<proteinExistence type="predicted"/>
<feature type="domain" description="Bulb-type lectin" evidence="24">
    <location>
        <begin position="2714"/>
        <end position="2838"/>
    </location>
</feature>
<feature type="binding site" evidence="20">
    <location>
        <position position="1375"/>
    </location>
    <ligand>
        <name>ATP</name>
        <dbReference type="ChEBI" id="CHEBI:30616"/>
    </ligand>
</feature>
<evidence type="ECO:0000313" key="26">
    <source>
        <dbReference type="EMBL" id="KAF4394382.1"/>
    </source>
</evidence>
<dbReference type="InterPro" id="IPR000858">
    <property type="entry name" value="S_locus_glycoprot_dom"/>
</dbReference>
<dbReference type="InterPro" id="IPR036426">
    <property type="entry name" value="Bulb-type_lectin_dom_sf"/>
</dbReference>
<dbReference type="Pfam" id="PF08276">
    <property type="entry name" value="PAN_2"/>
    <property type="match status" value="3"/>
</dbReference>
<evidence type="ECO:0000256" key="17">
    <source>
        <dbReference type="ARBA" id="ARBA00023180"/>
    </source>
</evidence>
<evidence type="ECO:0000256" key="8">
    <source>
        <dbReference type="ARBA" id="ARBA00022729"/>
    </source>
</evidence>
<evidence type="ECO:0000256" key="7">
    <source>
        <dbReference type="ARBA" id="ARBA00022692"/>
    </source>
</evidence>